<organism evidence="2 3">
    <name type="scientific">Apodospora peruviana</name>
    <dbReference type="NCBI Taxonomy" id="516989"/>
    <lineage>
        <taxon>Eukaryota</taxon>
        <taxon>Fungi</taxon>
        <taxon>Dikarya</taxon>
        <taxon>Ascomycota</taxon>
        <taxon>Pezizomycotina</taxon>
        <taxon>Sordariomycetes</taxon>
        <taxon>Sordariomycetidae</taxon>
        <taxon>Sordariales</taxon>
        <taxon>Lasiosphaeriaceae</taxon>
        <taxon>Apodospora</taxon>
    </lineage>
</organism>
<reference evidence="2" key="2">
    <citation type="submission" date="2023-06" db="EMBL/GenBank/DDBJ databases">
        <authorList>
            <consortium name="Lawrence Berkeley National Laboratory"/>
            <person name="Haridas S."/>
            <person name="Hensen N."/>
            <person name="Bonometti L."/>
            <person name="Westerberg I."/>
            <person name="Brannstrom I.O."/>
            <person name="Guillou S."/>
            <person name="Cros-Aarteil S."/>
            <person name="Calhoun S."/>
            <person name="Kuo A."/>
            <person name="Mondo S."/>
            <person name="Pangilinan J."/>
            <person name="Riley R."/>
            <person name="Labutti K."/>
            <person name="Andreopoulos B."/>
            <person name="Lipzen A."/>
            <person name="Chen C."/>
            <person name="Yanf M."/>
            <person name="Daum C."/>
            <person name="Ng V."/>
            <person name="Clum A."/>
            <person name="Steindorff A."/>
            <person name="Ohm R."/>
            <person name="Martin F."/>
            <person name="Silar P."/>
            <person name="Natvig D."/>
            <person name="Lalanne C."/>
            <person name="Gautier V."/>
            <person name="Ament-Velasquez S.L."/>
            <person name="Kruys A."/>
            <person name="Hutchinson M.I."/>
            <person name="Powell A.J."/>
            <person name="Barry K."/>
            <person name="Miller A.N."/>
            <person name="Grigoriev I.V."/>
            <person name="Debuchy R."/>
            <person name="Gladieux P."/>
            <person name="Thoren M.H."/>
            <person name="Johannesson H."/>
        </authorList>
    </citation>
    <scope>NUCLEOTIDE SEQUENCE</scope>
    <source>
        <strain evidence="2">CBS 118394</strain>
    </source>
</reference>
<dbReference type="Proteomes" id="UP001283341">
    <property type="component" value="Unassembled WGS sequence"/>
</dbReference>
<reference evidence="2" key="1">
    <citation type="journal article" date="2023" name="Mol. Phylogenet. Evol.">
        <title>Genome-scale phylogeny and comparative genomics of the fungal order Sordariales.</title>
        <authorList>
            <person name="Hensen N."/>
            <person name="Bonometti L."/>
            <person name="Westerberg I."/>
            <person name="Brannstrom I.O."/>
            <person name="Guillou S."/>
            <person name="Cros-Aarteil S."/>
            <person name="Calhoun S."/>
            <person name="Haridas S."/>
            <person name="Kuo A."/>
            <person name="Mondo S."/>
            <person name="Pangilinan J."/>
            <person name="Riley R."/>
            <person name="LaButti K."/>
            <person name="Andreopoulos B."/>
            <person name="Lipzen A."/>
            <person name="Chen C."/>
            <person name="Yan M."/>
            <person name="Daum C."/>
            <person name="Ng V."/>
            <person name="Clum A."/>
            <person name="Steindorff A."/>
            <person name="Ohm R.A."/>
            <person name="Martin F."/>
            <person name="Silar P."/>
            <person name="Natvig D.O."/>
            <person name="Lalanne C."/>
            <person name="Gautier V."/>
            <person name="Ament-Velasquez S.L."/>
            <person name="Kruys A."/>
            <person name="Hutchinson M.I."/>
            <person name="Powell A.J."/>
            <person name="Barry K."/>
            <person name="Miller A.N."/>
            <person name="Grigoriev I.V."/>
            <person name="Debuchy R."/>
            <person name="Gladieux P."/>
            <person name="Hiltunen Thoren M."/>
            <person name="Johannesson H."/>
        </authorList>
    </citation>
    <scope>NUCLEOTIDE SEQUENCE</scope>
    <source>
        <strain evidence="2">CBS 118394</strain>
    </source>
</reference>
<name>A0AAE0I3E8_9PEZI</name>
<evidence type="ECO:0000313" key="2">
    <source>
        <dbReference type="EMBL" id="KAK3316896.1"/>
    </source>
</evidence>
<evidence type="ECO:0000256" key="1">
    <source>
        <dbReference type="SAM" id="Coils"/>
    </source>
</evidence>
<dbReference type="AlphaFoldDB" id="A0AAE0I3E8"/>
<protein>
    <submittedName>
        <fullName evidence="2">Uncharacterized protein</fullName>
    </submittedName>
</protein>
<dbReference type="EMBL" id="JAUEDM010000005">
    <property type="protein sequence ID" value="KAK3316896.1"/>
    <property type="molecule type" value="Genomic_DNA"/>
</dbReference>
<proteinExistence type="predicted"/>
<keyword evidence="1" id="KW-0175">Coiled coil</keyword>
<comment type="caution">
    <text evidence="2">The sequence shown here is derived from an EMBL/GenBank/DDBJ whole genome shotgun (WGS) entry which is preliminary data.</text>
</comment>
<evidence type="ECO:0000313" key="3">
    <source>
        <dbReference type="Proteomes" id="UP001283341"/>
    </source>
</evidence>
<accession>A0AAE0I3E8</accession>
<feature type="coiled-coil region" evidence="1">
    <location>
        <begin position="82"/>
        <end position="109"/>
    </location>
</feature>
<keyword evidence="3" id="KW-1185">Reference proteome</keyword>
<sequence length="250" mass="28501">MWMCPLDFIAVWAFGAYRGHHLSVFGFLNEKKDKFKKYSAETKRSTTLERMDKYLDKCENIISDCTEFAERAKRNRWNRAAIRRVEERIEKFVRRKERLEERRSELAKRVFIMTMTTSAGGRVYSSRLSLGSTTDTALVVRVGVIVQAPGVIQVPGMIGVALVIEVALIVELGVVVEFRLGIVGELVGSAEEFEPELVETRYILFQGRAYHNESGRAQTAQQHEAVLAKFNDQVKRIDGAKEQYDAVAEF</sequence>
<gene>
    <name evidence="2" type="ORF">B0H66DRAFT_605163</name>
</gene>